<evidence type="ECO:0000313" key="1">
    <source>
        <dbReference type="EMBL" id="RYR48868.1"/>
    </source>
</evidence>
<sequence length="340" mass="39045">MFYNSEIIQNIHEGVSFACENPLSFVFSCIMTFIELQNGLCQSIKNDMLRRVNNILYRNPIIVFGGLIQFDIMSIIDEESMKNMFHIHWQTHVRQLKIELYVEFENIEKDRIQHNSDVENDRVEVCEGMNSDSEEDFDATYEAVDEDENGDVGGEAAVENVVIPPAVSQLTYVPSFMRNVDLDAMHASEFFEYANIGVADPKDGEFRIGMEYNSRKSIVTGTRSYTISRGVDYNVYESEPQTFYAKYKMYGRGCDWFIQASLIQKKGCWKIRRYNGRHTCTMGTISQDHFKLDSDIVVGAIRPLVETNLSIKVKSIIAEVHSRSIIPSVIERLGWQSRSP</sequence>
<dbReference type="AlphaFoldDB" id="A0A445CD62"/>
<comment type="caution">
    <text evidence="1">The sequence shown here is derived from an EMBL/GenBank/DDBJ whole genome shotgun (WGS) entry which is preliminary data.</text>
</comment>
<keyword evidence="2" id="KW-1185">Reference proteome</keyword>
<name>A0A445CD62_ARAHY</name>
<protein>
    <recommendedName>
        <fullName evidence="3">Transposase MuDR plant domain-containing protein</fullName>
    </recommendedName>
</protein>
<gene>
    <name evidence="1" type="ORF">Ahy_A07g034954</name>
</gene>
<proteinExistence type="predicted"/>
<reference evidence="1 2" key="1">
    <citation type="submission" date="2019-01" db="EMBL/GenBank/DDBJ databases">
        <title>Sequencing of cultivated peanut Arachis hypogaea provides insights into genome evolution and oil improvement.</title>
        <authorList>
            <person name="Chen X."/>
        </authorList>
    </citation>
    <scope>NUCLEOTIDE SEQUENCE [LARGE SCALE GENOMIC DNA]</scope>
    <source>
        <strain evidence="2">cv. Fuhuasheng</strain>
        <tissue evidence="1">Leaves</tissue>
    </source>
</reference>
<dbReference type="Proteomes" id="UP000289738">
    <property type="component" value="Chromosome A07"/>
</dbReference>
<accession>A0A445CD62</accession>
<dbReference type="EMBL" id="SDMP01000007">
    <property type="protein sequence ID" value="RYR48868.1"/>
    <property type="molecule type" value="Genomic_DNA"/>
</dbReference>
<evidence type="ECO:0000313" key="2">
    <source>
        <dbReference type="Proteomes" id="UP000289738"/>
    </source>
</evidence>
<evidence type="ECO:0008006" key="3">
    <source>
        <dbReference type="Google" id="ProtNLM"/>
    </source>
</evidence>
<organism evidence="1 2">
    <name type="scientific">Arachis hypogaea</name>
    <name type="common">Peanut</name>
    <dbReference type="NCBI Taxonomy" id="3818"/>
    <lineage>
        <taxon>Eukaryota</taxon>
        <taxon>Viridiplantae</taxon>
        <taxon>Streptophyta</taxon>
        <taxon>Embryophyta</taxon>
        <taxon>Tracheophyta</taxon>
        <taxon>Spermatophyta</taxon>
        <taxon>Magnoliopsida</taxon>
        <taxon>eudicotyledons</taxon>
        <taxon>Gunneridae</taxon>
        <taxon>Pentapetalae</taxon>
        <taxon>rosids</taxon>
        <taxon>fabids</taxon>
        <taxon>Fabales</taxon>
        <taxon>Fabaceae</taxon>
        <taxon>Papilionoideae</taxon>
        <taxon>50 kb inversion clade</taxon>
        <taxon>dalbergioids sensu lato</taxon>
        <taxon>Dalbergieae</taxon>
        <taxon>Pterocarpus clade</taxon>
        <taxon>Arachis</taxon>
    </lineage>
</organism>